<evidence type="ECO:0000256" key="1">
    <source>
        <dbReference type="ARBA" id="ARBA00034120"/>
    </source>
</evidence>
<dbReference type="Pfam" id="PF00078">
    <property type="entry name" value="RVT_1"/>
    <property type="match status" value="2"/>
</dbReference>
<gene>
    <name evidence="4" type="ORF">DFQ12_4335</name>
</gene>
<dbReference type="Pfam" id="PF21368">
    <property type="entry name" value="AI2M-like_HNH"/>
    <property type="match status" value="1"/>
</dbReference>
<keyword evidence="2" id="KW-0175">Coiled coil</keyword>
<dbReference type="AlphaFoldDB" id="A0A420AS10"/>
<dbReference type="InterPro" id="IPR000477">
    <property type="entry name" value="RT_dom"/>
</dbReference>
<dbReference type="PROSITE" id="PS50878">
    <property type="entry name" value="RT_POL"/>
    <property type="match status" value="1"/>
</dbReference>
<feature type="domain" description="Reverse transcriptase" evidence="3">
    <location>
        <begin position="109"/>
        <end position="403"/>
    </location>
</feature>
<dbReference type="GO" id="GO:0006397">
    <property type="term" value="P:mRNA processing"/>
    <property type="evidence" value="ECO:0007669"/>
    <property type="project" value="InterPro"/>
</dbReference>
<evidence type="ECO:0000313" key="5">
    <source>
        <dbReference type="Proteomes" id="UP000286246"/>
    </source>
</evidence>
<comment type="caution">
    <text evidence="4">The sequence shown here is derived from an EMBL/GenBank/DDBJ whole genome shotgun (WGS) entry which is preliminary data.</text>
</comment>
<dbReference type="NCBIfam" id="TIGR04416">
    <property type="entry name" value="group_II_RT_mat"/>
    <property type="match status" value="1"/>
</dbReference>
<reference evidence="4 5" key="1">
    <citation type="submission" date="2018-09" db="EMBL/GenBank/DDBJ databases">
        <title>Genomic Encyclopedia of Type Strains, Phase III (KMG-III): the genomes of soil and plant-associated and newly described type strains.</title>
        <authorList>
            <person name="Whitman W."/>
        </authorList>
    </citation>
    <scope>NUCLEOTIDE SEQUENCE [LARGE SCALE GENOMIC DNA]</scope>
    <source>
        <strain evidence="4 5">CECT 7938</strain>
    </source>
</reference>
<feature type="coiled-coil region" evidence="2">
    <location>
        <begin position="290"/>
        <end position="324"/>
    </location>
</feature>
<name>A0A420AS10_SPHD1</name>
<evidence type="ECO:0000313" key="4">
    <source>
        <dbReference type="EMBL" id="RKE47173.1"/>
    </source>
</evidence>
<evidence type="ECO:0000256" key="2">
    <source>
        <dbReference type="SAM" id="Coils"/>
    </source>
</evidence>
<organism evidence="4 5">
    <name type="scientific">Sphingobacterium detergens</name>
    <dbReference type="NCBI Taxonomy" id="1145106"/>
    <lineage>
        <taxon>Bacteria</taxon>
        <taxon>Pseudomonadati</taxon>
        <taxon>Bacteroidota</taxon>
        <taxon>Sphingobacteriia</taxon>
        <taxon>Sphingobacteriales</taxon>
        <taxon>Sphingobacteriaceae</taxon>
        <taxon>Sphingobacterium</taxon>
    </lineage>
</organism>
<keyword evidence="4" id="KW-0548">Nucleotidyltransferase</keyword>
<dbReference type="InterPro" id="IPR003615">
    <property type="entry name" value="HNH_nuc"/>
</dbReference>
<dbReference type="PANTHER" id="PTHR34047:SF8">
    <property type="entry name" value="PROTEIN YKFC"/>
    <property type="match status" value="1"/>
</dbReference>
<evidence type="ECO:0000259" key="3">
    <source>
        <dbReference type="PROSITE" id="PS50878"/>
    </source>
</evidence>
<dbReference type="CDD" id="cd01651">
    <property type="entry name" value="RT_G2_intron"/>
    <property type="match status" value="1"/>
</dbReference>
<dbReference type="InterPro" id="IPR043502">
    <property type="entry name" value="DNA/RNA_pol_sf"/>
</dbReference>
<dbReference type="SUPFAM" id="SSF56672">
    <property type="entry name" value="DNA/RNA polymerases"/>
    <property type="match status" value="1"/>
</dbReference>
<dbReference type="EMBL" id="RAPY01000004">
    <property type="protein sequence ID" value="RKE47173.1"/>
    <property type="molecule type" value="Genomic_DNA"/>
</dbReference>
<dbReference type="InterPro" id="IPR024937">
    <property type="entry name" value="Domain_X"/>
</dbReference>
<dbReference type="PANTHER" id="PTHR34047">
    <property type="entry name" value="NUCLEAR INTRON MATURASE 1, MITOCHONDRIAL-RELATED"/>
    <property type="match status" value="1"/>
</dbReference>
<comment type="similarity">
    <text evidence="1">Belongs to the bacterial reverse transcriptase family.</text>
</comment>
<dbReference type="CDD" id="cd00085">
    <property type="entry name" value="HNHc"/>
    <property type="match status" value="1"/>
</dbReference>
<accession>A0A420AS10</accession>
<keyword evidence="4" id="KW-0808">Transferase</keyword>
<dbReference type="GO" id="GO:0003964">
    <property type="term" value="F:RNA-directed DNA polymerase activity"/>
    <property type="evidence" value="ECO:0007669"/>
    <property type="project" value="UniProtKB-KW"/>
</dbReference>
<dbReference type="Pfam" id="PF01348">
    <property type="entry name" value="Intron_maturas2"/>
    <property type="match status" value="1"/>
</dbReference>
<dbReference type="InterPro" id="IPR030931">
    <property type="entry name" value="Group_II_RT_mat"/>
</dbReference>
<protein>
    <submittedName>
        <fullName evidence="4">Group II intron reverse transcriptase/maturase</fullName>
    </submittedName>
</protein>
<sequence length="645" mass="75307">MNIRHGNGASVVVRAGESLVHGEGKQLVFLMQLMENVRDIMRNPERVLNSLSEHSKISGYKFERLYRVLFNEEMYYQAYQRIYAKAGNMTAGSDGKTIDEMSLSRIEQLIGTMKNESYQPNPAKRTYIPKKNGKMRPLGIPSFDDKLVQEVIRMILESIFEKQFENSSHGFRPHRSCHTALIQVQKNFTAAKWFVEGDIEGFFDNINHDVLIGILKERITDERFIRLIRKFLNAGYIEDWTFHKTYSGTPQGGIVSPILANIYLDKLDKFMKDYIPSFDKGIKRKDNVEYHRLSRKIAKLNYKLELVEDEAQKAERIKHLKEIEIERRYLSCGDDMDDGFKRLKYLRYADDFIIGVIGSKEDSEKIKEDIKKYLAEILKLTLSDDKTLITHAEKPAKFLGYEIYIRKSNTQTKRGEKSGMLRRVFGKKIILKLPTETMRKKLSDYEALTIMHHNGHIKWKPQSRIKLVNNDDLEILDAYNAEIRGFANYYSIANNSSAMNSFKYIMEYSMYKTFAKKYQISARKVIEKFRFNKDFAVFYSNKKGERKMRVFFNGSFKRKTDIIVSNCDTVPSTIMLNGTTSLIDRLKAQQCELCGAKDNLEMHHVRKLKDVAHKQPWEILMHARRRKTMAVCQSCHKKIHHGKID</sequence>
<dbReference type="RefSeq" id="WP_244211809.1">
    <property type="nucleotide sequence ID" value="NZ_RAPY01000004.1"/>
</dbReference>
<dbReference type="InterPro" id="IPR051083">
    <property type="entry name" value="GrpII_Intron_Splice-Mob/Def"/>
</dbReference>
<proteinExistence type="inferred from homology"/>
<dbReference type="InterPro" id="IPR049030">
    <property type="entry name" value="AI2M-like_HNH"/>
</dbReference>
<dbReference type="Proteomes" id="UP000286246">
    <property type="component" value="Unassembled WGS sequence"/>
</dbReference>
<keyword evidence="5" id="KW-1185">Reference proteome</keyword>
<keyword evidence="4" id="KW-0695">RNA-directed DNA polymerase</keyword>